<evidence type="ECO:0000313" key="2">
    <source>
        <dbReference type="EMBL" id="GGA80345.1"/>
    </source>
</evidence>
<gene>
    <name evidence="2" type="ORF">GCM10011507_34490</name>
</gene>
<dbReference type="EMBL" id="BMJB01000005">
    <property type="protein sequence ID" value="GGA80345.1"/>
    <property type="molecule type" value="Genomic_DNA"/>
</dbReference>
<organism evidence="2 3">
    <name type="scientific">Edaphobacter acidisoli</name>
    <dbReference type="NCBI Taxonomy" id="2040573"/>
    <lineage>
        <taxon>Bacteria</taxon>
        <taxon>Pseudomonadati</taxon>
        <taxon>Acidobacteriota</taxon>
        <taxon>Terriglobia</taxon>
        <taxon>Terriglobales</taxon>
        <taxon>Acidobacteriaceae</taxon>
        <taxon>Edaphobacter</taxon>
    </lineage>
</organism>
<evidence type="ECO:0000259" key="1">
    <source>
        <dbReference type="Pfam" id="PF13471"/>
    </source>
</evidence>
<dbReference type="RefSeq" id="WP_188760793.1">
    <property type="nucleotide sequence ID" value="NZ_BMJB01000005.1"/>
</dbReference>
<dbReference type="Proteomes" id="UP000648801">
    <property type="component" value="Unassembled WGS sequence"/>
</dbReference>
<name>A0A916WA32_9BACT</name>
<evidence type="ECO:0000313" key="3">
    <source>
        <dbReference type="Proteomes" id="UP000648801"/>
    </source>
</evidence>
<feature type="domain" description="Microcin J25-processing protein McjB C-terminal" evidence="1">
    <location>
        <begin position="12"/>
        <end position="121"/>
    </location>
</feature>
<reference evidence="2" key="1">
    <citation type="journal article" date="2014" name="Int. J. Syst. Evol. Microbiol.">
        <title>Complete genome sequence of Corynebacterium casei LMG S-19264T (=DSM 44701T), isolated from a smear-ripened cheese.</title>
        <authorList>
            <consortium name="US DOE Joint Genome Institute (JGI-PGF)"/>
            <person name="Walter F."/>
            <person name="Albersmeier A."/>
            <person name="Kalinowski J."/>
            <person name="Ruckert C."/>
        </authorList>
    </citation>
    <scope>NUCLEOTIDE SEQUENCE</scope>
    <source>
        <strain evidence="2">CGMCC 1.15447</strain>
    </source>
</reference>
<dbReference type="Pfam" id="PF13471">
    <property type="entry name" value="Transglut_core3"/>
    <property type="match status" value="1"/>
</dbReference>
<sequence length="124" mass="13910">MGLLVFEAYVRLIAFDLYLRRGSFSALYERVRGCPVRIGVARLGSVERICAAVDLATIWYWKEVLCLQRSAATVCMLRKHGIPAELVIGAQSTPFKAHAWVEADGSVVNDKPYMPTKYTVLDRC</sequence>
<protein>
    <recommendedName>
        <fullName evidence="1">Microcin J25-processing protein McjB C-terminal domain-containing protein</fullName>
    </recommendedName>
</protein>
<reference evidence="2" key="2">
    <citation type="submission" date="2020-09" db="EMBL/GenBank/DDBJ databases">
        <authorList>
            <person name="Sun Q."/>
            <person name="Zhou Y."/>
        </authorList>
    </citation>
    <scope>NUCLEOTIDE SEQUENCE</scope>
    <source>
        <strain evidence="2">CGMCC 1.15447</strain>
    </source>
</reference>
<dbReference type="InterPro" id="IPR053521">
    <property type="entry name" value="McjB-like"/>
</dbReference>
<comment type="caution">
    <text evidence="2">The sequence shown here is derived from an EMBL/GenBank/DDBJ whole genome shotgun (WGS) entry which is preliminary data.</text>
</comment>
<dbReference type="NCBIfam" id="NF033537">
    <property type="entry name" value="lasso_biosyn_B2"/>
    <property type="match status" value="1"/>
</dbReference>
<dbReference type="InterPro" id="IPR032708">
    <property type="entry name" value="McjB_C"/>
</dbReference>
<dbReference type="AlphaFoldDB" id="A0A916WA32"/>
<proteinExistence type="predicted"/>
<keyword evidence="3" id="KW-1185">Reference proteome</keyword>
<accession>A0A916WA32</accession>